<dbReference type="EMBL" id="JAGIOO010000001">
    <property type="protein sequence ID" value="MBP2471903.1"/>
    <property type="molecule type" value="Genomic_DNA"/>
</dbReference>
<evidence type="ECO:0000256" key="4">
    <source>
        <dbReference type="SAM" id="SignalP"/>
    </source>
</evidence>
<proteinExistence type="predicted"/>
<dbReference type="NCBIfam" id="NF041518">
    <property type="entry name" value="choice_anch_Q"/>
    <property type="match status" value="1"/>
</dbReference>
<protein>
    <submittedName>
        <fullName evidence="6">Archaellum component FlaG (FlaF/FlaG flagellin family)</fullName>
    </submittedName>
</protein>
<keyword evidence="3 4" id="KW-0732">Signal</keyword>
<dbReference type="Proteomes" id="UP001519363">
    <property type="component" value="Unassembled WGS sequence"/>
</dbReference>
<evidence type="ECO:0000313" key="6">
    <source>
        <dbReference type="EMBL" id="MBP2471903.1"/>
    </source>
</evidence>
<name>A0ABS5A5N6_9PSEU</name>
<dbReference type="RefSeq" id="WP_209706332.1">
    <property type="nucleotide sequence ID" value="NZ_JAGIOO010000001.1"/>
</dbReference>
<keyword evidence="2" id="KW-0964">Secreted</keyword>
<dbReference type="PANTHER" id="PTHR40088">
    <property type="entry name" value="PECTATE LYASE (EUROFUNG)"/>
    <property type="match status" value="1"/>
</dbReference>
<feature type="signal peptide" evidence="4">
    <location>
        <begin position="1"/>
        <end position="24"/>
    </location>
</feature>
<evidence type="ECO:0000259" key="5">
    <source>
        <dbReference type="Pfam" id="PF13229"/>
    </source>
</evidence>
<evidence type="ECO:0000313" key="7">
    <source>
        <dbReference type="Proteomes" id="UP001519363"/>
    </source>
</evidence>
<evidence type="ECO:0000256" key="2">
    <source>
        <dbReference type="ARBA" id="ARBA00022525"/>
    </source>
</evidence>
<dbReference type="InterPro" id="IPR052052">
    <property type="entry name" value="Polysaccharide_Lyase_9"/>
</dbReference>
<evidence type="ECO:0000256" key="1">
    <source>
        <dbReference type="ARBA" id="ARBA00004613"/>
    </source>
</evidence>
<evidence type="ECO:0000256" key="3">
    <source>
        <dbReference type="ARBA" id="ARBA00022729"/>
    </source>
</evidence>
<keyword evidence="6" id="KW-0969">Cilium</keyword>
<accession>A0ABS5A5N6</accession>
<keyword evidence="6" id="KW-0282">Flagellum</keyword>
<comment type="caution">
    <text evidence="6">The sequence shown here is derived from an EMBL/GenBank/DDBJ whole genome shotgun (WGS) entry which is preliminary data.</text>
</comment>
<dbReference type="SUPFAM" id="SSF51126">
    <property type="entry name" value="Pectin lyase-like"/>
    <property type="match status" value="1"/>
</dbReference>
<feature type="domain" description="Right handed beta helix" evidence="5">
    <location>
        <begin position="96"/>
        <end position="238"/>
    </location>
</feature>
<gene>
    <name evidence="6" type="ORF">JOF53_000775</name>
</gene>
<dbReference type="InterPro" id="IPR011050">
    <property type="entry name" value="Pectin_lyase_fold/virulence"/>
</dbReference>
<keyword evidence="6" id="KW-0966">Cell projection</keyword>
<dbReference type="InterPro" id="IPR039448">
    <property type="entry name" value="Beta_helix"/>
</dbReference>
<dbReference type="InterPro" id="IPR012334">
    <property type="entry name" value="Pectin_lyas_fold"/>
</dbReference>
<dbReference type="InterPro" id="IPR059226">
    <property type="entry name" value="Choice_anch_Q_dom"/>
</dbReference>
<dbReference type="Gene3D" id="2.160.20.10">
    <property type="entry name" value="Single-stranded right-handed beta-helix, Pectin lyase-like"/>
    <property type="match status" value="1"/>
</dbReference>
<dbReference type="SMART" id="SM00710">
    <property type="entry name" value="PbH1"/>
    <property type="match status" value="7"/>
</dbReference>
<dbReference type="PANTHER" id="PTHR40088:SF2">
    <property type="entry name" value="SECRETED SUGAR HYDROLASE"/>
    <property type="match status" value="1"/>
</dbReference>
<feature type="chain" id="PRO_5046230340" evidence="4">
    <location>
        <begin position="25"/>
        <end position="400"/>
    </location>
</feature>
<organism evidence="6 7">
    <name type="scientific">Crossiella equi</name>
    <dbReference type="NCBI Taxonomy" id="130796"/>
    <lineage>
        <taxon>Bacteria</taxon>
        <taxon>Bacillati</taxon>
        <taxon>Actinomycetota</taxon>
        <taxon>Actinomycetes</taxon>
        <taxon>Pseudonocardiales</taxon>
        <taxon>Pseudonocardiaceae</taxon>
        <taxon>Crossiella</taxon>
    </lineage>
</organism>
<dbReference type="Pfam" id="PF13229">
    <property type="entry name" value="Beta_helix"/>
    <property type="match status" value="1"/>
</dbReference>
<comment type="subcellular location">
    <subcellularLocation>
        <location evidence="1">Secreted</location>
    </subcellularLocation>
</comment>
<sequence length="400" mass="41577">MRKLAVGIALCTAVQLMGVPGAAAAVSGRTLTVGLDGQYRTIQAAADVAQPGDSVRIAPGTYPGGLTMRRSGTPGKPITFYGDGGQAVVTGTGGGKGLIALGNHSWLRLVDLTSAGSRGFGIHASGGGNLELRGVRVNGSQDGGLVLLDVSKVLVDGCEIQGANAEGTSADHEALSIGSGASDVEVTRCQVHDNGEEGIDVKYSPNARAKIHDNRVWNNRGPNIYVDSSSRVEVYNNVVGGTRNSSKSGIALAVEDYAEERWVSDVSIHNNVMHGNAQAGISFWVESSGVFADIRIVNNTFHGNRNGAIGFYGGDFEGSNVLRNNIFDRDVRHPDFAVDHNFTGDPGFVDPGAGDFHLTPAAVRAIDQGSAVGAPAFDADNRPRPAGAGVDLGAYEVRRG</sequence>
<dbReference type="InterPro" id="IPR006626">
    <property type="entry name" value="PbH1"/>
</dbReference>
<keyword evidence="7" id="KW-1185">Reference proteome</keyword>
<reference evidence="6 7" key="1">
    <citation type="submission" date="2021-03" db="EMBL/GenBank/DDBJ databases">
        <title>Sequencing the genomes of 1000 actinobacteria strains.</title>
        <authorList>
            <person name="Klenk H.-P."/>
        </authorList>
    </citation>
    <scope>NUCLEOTIDE SEQUENCE [LARGE SCALE GENOMIC DNA]</scope>
    <source>
        <strain evidence="6 7">DSM 44580</strain>
    </source>
</reference>